<gene>
    <name evidence="6" type="ORF">TUM3794_02240</name>
</gene>
<dbReference type="PROSITE" id="PS51007">
    <property type="entry name" value="CYTC"/>
    <property type="match status" value="1"/>
</dbReference>
<evidence type="ECO:0000256" key="2">
    <source>
        <dbReference type="ARBA" id="ARBA00022723"/>
    </source>
</evidence>
<keyword evidence="3 4" id="KW-0408">Iron</keyword>
<dbReference type="Pfam" id="PF13442">
    <property type="entry name" value="Cytochrome_CBB3"/>
    <property type="match status" value="1"/>
</dbReference>
<dbReference type="Gene3D" id="1.10.760.10">
    <property type="entry name" value="Cytochrome c-like domain"/>
    <property type="match status" value="1"/>
</dbReference>
<evidence type="ECO:0000259" key="5">
    <source>
        <dbReference type="PROSITE" id="PS51007"/>
    </source>
</evidence>
<proteinExistence type="predicted"/>
<comment type="caution">
    <text evidence="6">The sequence shown here is derived from an EMBL/GenBank/DDBJ whole genome shotgun (WGS) entry which is preliminary data.</text>
</comment>
<evidence type="ECO:0000256" key="4">
    <source>
        <dbReference type="PROSITE-ProRule" id="PRU00433"/>
    </source>
</evidence>
<dbReference type="InterPro" id="IPR009056">
    <property type="entry name" value="Cyt_c-like_dom"/>
</dbReference>
<protein>
    <submittedName>
        <fullName evidence="6">Periplasmic monoheme cytochrome c</fullName>
    </submittedName>
</protein>
<dbReference type="SUPFAM" id="SSF46626">
    <property type="entry name" value="Cytochrome c"/>
    <property type="match status" value="1"/>
</dbReference>
<dbReference type="Proteomes" id="UP000773469">
    <property type="component" value="Unassembled WGS sequence"/>
</dbReference>
<organism evidence="6 7">
    <name type="scientific">Shewanella colwelliana</name>
    <name type="common">Alteromonas colwelliana</name>
    <dbReference type="NCBI Taxonomy" id="23"/>
    <lineage>
        <taxon>Bacteria</taxon>
        <taxon>Pseudomonadati</taxon>
        <taxon>Pseudomonadota</taxon>
        <taxon>Gammaproteobacteria</taxon>
        <taxon>Alteromonadales</taxon>
        <taxon>Shewanellaceae</taxon>
        <taxon>Shewanella</taxon>
    </lineage>
</organism>
<keyword evidence="1 4" id="KW-0349">Heme</keyword>
<name>A0ABQ4NUB3_SHECO</name>
<keyword evidence="2 4" id="KW-0479">Metal-binding</keyword>
<evidence type="ECO:0000256" key="1">
    <source>
        <dbReference type="ARBA" id="ARBA00022617"/>
    </source>
</evidence>
<evidence type="ECO:0000256" key="3">
    <source>
        <dbReference type="ARBA" id="ARBA00023004"/>
    </source>
</evidence>
<reference evidence="6 7" key="1">
    <citation type="submission" date="2021-05" db="EMBL/GenBank/DDBJ databases">
        <title>Molecular characterization for Shewanella algae harboring chromosomal blaOXA-55-like strains isolated from clinical and environment sample.</title>
        <authorList>
            <person name="Ohama Y."/>
            <person name="Aoki K."/>
            <person name="Harada S."/>
            <person name="Moriya K."/>
            <person name="Ishii Y."/>
            <person name="Tateda K."/>
        </authorList>
    </citation>
    <scope>NUCLEOTIDE SEQUENCE [LARGE SCALE GENOMIC DNA]</scope>
    <source>
        <strain evidence="6 7">MBTL60-118</strain>
    </source>
</reference>
<feature type="domain" description="Cytochrome c" evidence="5">
    <location>
        <begin position="43"/>
        <end position="114"/>
    </location>
</feature>
<accession>A0ABQ4NUB3</accession>
<evidence type="ECO:0000313" key="7">
    <source>
        <dbReference type="Proteomes" id="UP000773469"/>
    </source>
</evidence>
<evidence type="ECO:0000313" key="6">
    <source>
        <dbReference type="EMBL" id="GIU35085.1"/>
    </source>
</evidence>
<keyword evidence="7" id="KW-1185">Reference proteome</keyword>
<sequence length="124" mass="14049">MFQVNKSLGVVIKEMMMKNVVKIATCIMLTLSLGAHVYAVDGGNPKKGKHLYKKECKACHSKGDAAGELTPMTKTMSQWDRFFKRDQHKVKPEVFEKLSEKDRLDIQQFLYDHAADSDQPQTCG</sequence>
<dbReference type="EMBL" id="BPEU01000002">
    <property type="protein sequence ID" value="GIU35085.1"/>
    <property type="molecule type" value="Genomic_DNA"/>
</dbReference>
<dbReference type="InterPro" id="IPR036909">
    <property type="entry name" value="Cyt_c-like_dom_sf"/>
</dbReference>